<dbReference type="AlphaFoldDB" id="A0A4R9GTW4"/>
<reference evidence="1" key="1">
    <citation type="journal article" date="2019" name="PLoS Negl. Trop. Dis.">
        <title>Revisiting the worldwide diversity of Leptospira species in the environment.</title>
        <authorList>
            <person name="Vincent A.T."/>
            <person name="Schiettekatte O."/>
            <person name="Bourhy P."/>
            <person name="Veyrier F.J."/>
            <person name="Picardeau M."/>
        </authorList>
    </citation>
    <scope>NUCLEOTIDE SEQUENCE [LARGE SCALE GENOMIC DNA]</scope>
    <source>
        <strain evidence="1">SCS5</strain>
    </source>
</reference>
<evidence type="ECO:0000313" key="2">
    <source>
        <dbReference type="Proteomes" id="UP000297855"/>
    </source>
</evidence>
<organism evidence="1 2">
    <name type="scientific">Leptospira fluminis</name>
    <dbReference type="NCBI Taxonomy" id="2484979"/>
    <lineage>
        <taxon>Bacteria</taxon>
        <taxon>Pseudomonadati</taxon>
        <taxon>Spirochaetota</taxon>
        <taxon>Spirochaetia</taxon>
        <taxon>Leptospirales</taxon>
        <taxon>Leptospiraceae</taxon>
        <taxon>Leptospira</taxon>
    </lineage>
</organism>
<comment type="caution">
    <text evidence="1">The sequence shown here is derived from an EMBL/GenBank/DDBJ whole genome shotgun (WGS) entry which is preliminary data.</text>
</comment>
<dbReference type="Proteomes" id="UP000297855">
    <property type="component" value="Unassembled WGS sequence"/>
</dbReference>
<dbReference type="OrthoDB" id="324990at2"/>
<proteinExistence type="predicted"/>
<evidence type="ECO:0000313" key="1">
    <source>
        <dbReference type="EMBL" id="TGK22404.1"/>
    </source>
</evidence>
<gene>
    <name evidence="1" type="ORF">EHO61_01085</name>
</gene>
<keyword evidence="2" id="KW-1185">Reference proteome</keyword>
<name>A0A4R9GTW4_9LEPT</name>
<protein>
    <submittedName>
        <fullName evidence="1">Uncharacterized protein</fullName>
    </submittedName>
</protein>
<dbReference type="EMBL" id="RQEV01000001">
    <property type="protein sequence ID" value="TGK22404.1"/>
    <property type="molecule type" value="Genomic_DNA"/>
</dbReference>
<dbReference type="RefSeq" id="WP_135811789.1">
    <property type="nucleotide sequence ID" value="NZ_RQEV01000001.1"/>
</dbReference>
<sequence length="190" mass="21086">MILTLFSQDRNRPLLLLRWLVRLVDREIQPVLVLPKGSLGLEEGLKLGKLLSKFSRPNVPILLGFAETLEQAEAFCKEAKKGKFGGASSRSLPVLINATRFRSGKRGSDFSDQLEFSRKDWESSFPITCFLEFGRDSSLLSEASGRTALFETSTFVAEVGPGKVRSLKREGEVSSSDAWTSDVLSSLRLE</sequence>
<accession>A0A4R9GTW4</accession>